<keyword evidence="8 12" id="KW-1133">Transmembrane helix</keyword>
<keyword evidence="4 12" id="KW-0328">Glycosyltransferase</keyword>
<comment type="similarity">
    <text evidence="3 12">Belongs to the glycosyltransferase 22 family.</text>
</comment>
<evidence type="ECO:0000256" key="10">
    <source>
        <dbReference type="ARBA" id="ARBA00044721"/>
    </source>
</evidence>
<feature type="transmembrane region" description="Helical" evidence="12">
    <location>
        <begin position="268"/>
        <end position="287"/>
    </location>
</feature>
<feature type="transmembrane region" description="Helical" evidence="12">
    <location>
        <begin position="205"/>
        <end position="229"/>
    </location>
</feature>
<dbReference type="InterPro" id="IPR005599">
    <property type="entry name" value="GPI_mannosylTrfase"/>
</dbReference>
<dbReference type="AlphaFoldDB" id="A0AAV5R0L3"/>
<dbReference type="EMBL" id="BTGB01000001">
    <property type="protein sequence ID" value="GMM44807.1"/>
    <property type="molecule type" value="Genomic_DNA"/>
</dbReference>
<comment type="caution">
    <text evidence="13">The sequence shown here is derived from an EMBL/GenBank/DDBJ whole genome shotgun (WGS) entry which is preliminary data.</text>
</comment>
<evidence type="ECO:0000256" key="4">
    <source>
        <dbReference type="ARBA" id="ARBA00022676"/>
    </source>
</evidence>
<sequence length="629" mass="72832">MMRNIQIILDILLFIVPISLILLAPYSNYDESFNVNALHDIINIGLDKIDSFDHMKYPDMPKKTSLPIIFLSLPAIYIPETCKNISNFLSLLLISINNLLPTSISKLYNNDELSILLKDTKILQLLFVRLLISIISSFSILSLRKTIDHSCSQNSKFIGVWFSLFYYPLPHMMFYISRFVPHFVCLPLLNFAISMFISGDISRSLIVFTFIGIVFRVEILLFTAVLTIISASGILRIGKPILSFREACVSIIISAALSIFLCSRIDSYFWNTSFIIPTFKSALVDIFDGSYSNWGLSDFHIYFTEYYMKIFAPGFEIVYLLTGLFLILSFCNVKRIFGKNVKHNELYNIDYINYGVGTFSTLFWSNFFYVLVLSINGKKEWKFLIYTISVLCAVGSSTFEWIQSRMEINKFIKKLLITLVILSYFINLICCFISGLISSWNYAGGESAQRLNLRIINENKFNNNMLKPIIIHWDEGTCKNGASSFTQISDNKLHKSSWIKEVDDNGKGKYHIPKYWIIYDKTNDKVELQSIVNDFDYWVQYENEPMVSLDNGYEWVLIDIIEVQTGLDVNNIYQVLSNPSEIKFQILNAIETRDLTWFKNVIHRFIQKDIRGRIWEKSEVHSNNKLNQL</sequence>
<keyword evidence="7 12" id="KW-0256">Endoplasmic reticulum</keyword>
<feature type="transmembrane region" description="Helical" evidence="12">
    <location>
        <begin position="307"/>
        <end position="330"/>
    </location>
</feature>
<dbReference type="EC" id="2.4.1.-" evidence="12"/>
<comment type="function">
    <text evidence="10">Mannosyltransferase that operates in the biosynthetic pathway of dolichol-linked oligosaccharides, the glycan precursors employed in protein asparagine (N)-glycosylation. The assembly of dolichol-linked oligosaccharides begins on the cytosolic side of the endoplasmic reticulum membrane and finishes in its lumen. The sequential addition of sugars to dolichol pyrophosphate produces dolichol-linked oligosaccharides containing fourteen sugars, including two GlcNAcs, nine mannoses and three glucoses. Once assembled, the oligosaccharide is transferred from the lipid to nascent proteins by oligosaccharyltransferases. In the lumen of the endoplasmic reticulum, adds the eighth mannose residue in an alpha-1,6 linkage onto Man(7)GlcNAc(2)-PP-dolichol to produce Man(8)GlcNAc(2)-PP-dolichol.</text>
</comment>
<proteinExistence type="inferred from homology"/>
<comment type="catalytic activity">
    <reaction evidence="11">
        <text>an alpha-D-Man-(1-&gt;2)-alpha-D-Man-(1-&gt;2)-alpha-D-Man-(1-&gt;3)-[alpha-D-Man-(1-&gt;2)-alpha-D-Man-(1-&gt;3)-alpha-D-Man-(1-&gt;6)]-beta-D-Man-(1-&gt;4)-beta-D-GlcNAc-(1-&gt;4)-alpha-D-GlcNAc-diphospho-di-trans,poly-cis-dolichol + a di-trans,poly-cis-dolichyl beta-D-mannosyl phosphate = an alpha-D-Man-(1-&gt;2)-alpha-D-Man-(1-&gt;2)-alpha-D-Man-(1-&gt;3)-[alpha-D-Man-(1-&gt;2)-alpha-D-Man-(1-&gt;3)-[alpha-D-Man-(1-&gt;6)]-alpha-D-Man-(1-&gt;6)]-beta-D-Man-(1-&gt;4)-beta-D-GlcNAc-(1-&gt;4)-alpha-D-GlcNAc-diphospho-di-trans,poly-cis-dolichol + a di-trans,poly-cis-dolichyl phosphate + H(+)</text>
        <dbReference type="Rhea" id="RHEA:29535"/>
        <dbReference type="Rhea" id="RHEA-COMP:19498"/>
        <dbReference type="Rhea" id="RHEA-COMP:19501"/>
        <dbReference type="Rhea" id="RHEA-COMP:19518"/>
        <dbReference type="Rhea" id="RHEA-COMP:19519"/>
        <dbReference type="ChEBI" id="CHEBI:15378"/>
        <dbReference type="ChEBI" id="CHEBI:57683"/>
        <dbReference type="ChEBI" id="CHEBI:58211"/>
        <dbReference type="ChEBI" id="CHEBI:132517"/>
        <dbReference type="ChEBI" id="CHEBI:132519"/>
        <dbReference type="EC" id="2.4.1.260"/>
    </reaction>
    <physiologicalReaction direction="left-to-right" evidence="11">
        <dbReference type="Rhea" id="RHEA:29536"/>
    </physiologicalReaction>
</comment>
<feature type="transmembrane region" description="Helical" evidence="12">
    <location>
        <begin position="179"/>
        <end position="198"/>
    </location>
</feature>
<dbReference type="PANTHER" id="PTHR22760:SF1">
    <property type="entry name" value="DOL-P-MAN:MAN(7)GLCNAC(2)-PP-DOL ALPHA-1,6-MANNOSYLTRANSFERASE"/>
    <property type="match status" value="1"/>
</dbReference>
<dbReference type="GO" id="GO:0005789">
    <property type="term" value="C:endoplasmic reticulum membrane"/>
    <property type="evidence" value="ECO:0007669"/>
    <property type="project" value="UniProtKB-SubCell"/>
</dbReference>
<feature type="transmembrane region" description="Helical" evidence="12">
    <location>
        <begin position="415"/>
        <end position="440"/>
    </location>
</feature>
<evidence type="ECO:0000256" key="2">
    <source>
        <dbReference type="ARBA" id="ARBA00004922"/>
    </source>
</evidence>
<dbReference type="GO" id="GO:0006487">
    <property type="term" value="P:protein N-linked glycosylation"/>
    <property type="evidence" value="ECO:0007669"/>
    <property type="project" value="TreeGrafter"/>
</dbReference>
<evidence type="ECO:0000256" key="7">
    <source>
        <dbReference type="ARBA" id="ARBA00022824"/>
    </source>
</evidence>
<evidence type="ECO:0000256" key="12">
    <source>
        <dbReference type="RuleBase" id="RU363075"/>
    </source>
</evidence>
<evidence type="ECO:0000256" key="1">
    <source>
        <dbReference type="ARBA" id="ARBA00004477"/>
    </source>
</evidence>
<evidence type="ECO:0000256" key="6">
    <source>
        <dbReference type="ARBA" id="ARBA00022692"/>
    </source>
</evidence>
<evidence type="ECO:0000256" key="5">
    <source>
        <dbReference type="ARBA" id="ARBA00022679"/>
    </source>
</evidence>
<feature type="transmembrane region" description="Helical" evidence="12">
    <location>
        <begin position="383"/>
        <end position="403"/>
    </location>
</feature>
<keyword evidence="9 12" id="KW-0472">Membrane</keyword>
<comment type="pathway">
    <text evidence="2">Protein modification; protein glycosylation.</text>
</comment>
<comment type="subcellular location">
    <subcellularLocation>
        <location evidence="1 12">Endoplasmic reticulum membrane</location>
        <topology evidence="1 12">Multi-pass membrane protein</topology>
    </subcellularLocation>
</comment>
<feature type="transmembrane region" description="Helical" evidence="12">
    <location>
        <begin position="155"/>
        <end position="173"/>
    </location>
</feature>
<dbReference type="Proteomes" id="UP001378960">
    <property type="component" value="Unassembled WGS sequence"/>
</dbReference>
<organism evidence="13 14">
    <name type="scientific">Pichia kluyveri</name>
    <name type="common">Yeast</name>
    <dbReference type="NCBI Taxonomy" id="36015"/>
    <lineage>
        <taxon>Eukaryota</taxon>
        <taxon>Fungi</taxon>
        <taxon>Dikarya</taxon>
        <taxon>Ascomycota</taxon>
        <taxon>Saccharomycotina</taxon>
        <taxon>Pichiomycetes</taxon>
        <taxon>Pichiales</taxon>
        <taxon>Pichiaceae</taxon>
        <taxon>Pichia</taxon>
    </lineage>
</organism>
<dbReference type="PANTHER" id="PTHR22760">
    <property type="entry name" value="GLYCOSYLTRANSFERASE"/>
    <property type="match status" value="1"/>
</dbReference>
<feature type="transmembrane region" description="Helical" evidence="12">
    <location>
        <begin position="122"/>
        <end position="143"/>
    </location>
</feature>
<feature type="transmembrane region" description="Helical" evidence="12">
    <location>
        <begin position="7"/>
        <end position="26"/>
    </location>
</feature>
<name>A0AAV5R0L3_PICKL</name>
<evidence type="ECO:0000256" key="3">
    <source>
        <dbReference type="ARBA" id="ARBA00007063"/>
    </source>
</evidence>
<protein>
    <recommendedName>
        <fullName evidence="12">Mannosyltransferase</fullName>
        <ecNumber evidence="12">2.4.1.-</ecNumber>
    </recommendedName>
</protein>
<evidence type="ECO:0000313" key="14">
    <source>
        <dbReference type="Proteomes" id="UP001378960"/>
    </source>
</evidence>
<evidence type="ECO:0000256" key="8">
    <source>
        <dbReference type="ARBA" id="ARBA00022989"/>
    </source>
</evidence>
<evidence type="ECO:0000313" key="13">
    <source>
        <dbReference type="EMBL" id="GMM44807.1"/>
    </source>
</evidence>
<feature type="transmembrane region" description="Helical" evidence="12">
    <location>
        <begin position="351"/>
        <end position="371"/>
    </location>
</feature>
<keyword evidence="6 12" id="KW-0812">Transmembrane</keyword>
<dbReference type="GO" id="GO:0052917">
    <property type="term" value="F:dol-P-Man:Man(7)GlcNAc(2)-PP-Dol alpha-1,6-mannosyltransferase activity"/>
    <property type="evidence" value="ECO:0007669"/>
    <property type="project" value="UniProtKB-EC"/>
</dbReference>
<keyword evidence="14" id="KW-1185">Reference proteome</keyword>
<evidence type="ECO:0000256" key="9">
    <source>
        <dbReference type="ARBA" id="ARBA00023136"/>
    </source>
</evidence>
<gene>
    <name evidence="13" type="ORF">DAPK24_013820</name>
</gene>
<reference evidence="13 14" key="1">
    <citation type="journal article" date="2023" name="Elife">
        <title>Identification of key yeast species and microbe-microbe interactions impacting larval growth of Drosophila in the wild.</title>
        <authorList>
            <person name="Mure A."/>
            <person name="Sugiura Y."/>
            <person name="Maeda R."/>
            <person name="Honda K."/>
            <person name="Sakurai N."/>
            <person name="Takahashi Y."/>
            <person name="Watada M."/>
            <person name="Katoh T."/>
            <person name="Gotoh A."/>
            <person name="Gotoh Y."/>
            <person name="Taniguchi I."/>
            <person name="Nakamura K."/>
            <person name="Hayashi T."/>
            <person name="Katayama T."/>
            <person name="Uemura T."/>
            <person name="Hattori Y."/>
        </authorList>
    </citation>
    <scope>NUCLEOTIDE SEQUENCE [LARGE SCALE GENOMIC DNA]</scope>
    <source>
        <strain evidence="13 14">PK-24</strain>
    </source>
</reference>
<accession>A0AAV5R0L3</accession>
<evidence type="ECO:0000256" key="11">
    <source>
        <dbReference type="ARBA" id="ARBA00048899"/>
    </source>
</evidence>
<dbReference type="Pfam" id="PF03901">
    <property type="entry name" value="Glyco_transf_22"/>
    <property type="match status" value="1"/>
</dbReference>
<keyword evidence="5" id="KW-0808">Transferase</keyword>
<feature type="transmembrane region" description="Helical" evidence="12">
    <location>
        <begin position="241"/>
        <end position="261"/>
    </location>
</feature>